<dbReference type="KEGG" id="vih:AB0763_06765"/>
<evidence type="ECO:0000313" key="3">
    <source>
        <dbReference type="EMBL" id="XDK23944.1"/>
    </source>
</evidence>
<protein>
    <submittedName>
        <fullName evidence="3">Phage major capsid protein</fullName>
    </submittedName>
</protein>
<sequence length="396" mass="43723">MKFDIKSIEEITNTAEMKQVMTELAHALADVETKARAAKPTEQLEAEKKAERREAVRKFLNSAPAKASLDTYVKQLDLTSAANTIEEEMSKEIIKLAVENDVFLSEIGSQTVSSTDFRQLVLNSRPDVQQTGEQDGVTTPVSVTNTQTYVEVSALFAKIYAMPVMTHEILRDSHIDVEGELMSLIAEEWTFKLIDMLLNGDGQKANGIQNLRGLLNFRVDRANSFAESLKADGDRSPDYYQVIKTGVEGGFGATTEAIEDYFIDLQASLPQKYQSAAKWYMSLKTFSELKKLRTEQGFPIIEFGKFSVSGAAWGEGYILLGRPIVIVDQLPVSGANATPVIYGDLKAAFKLVPLAGSEHFLIDDITTKGARTIYLDQRFGEIVGNSDAIRIALQAV</sequence>
<comment type="subcellular location">
    <subcellularLocation>
        <location evidence="1">Virion</location>
    </subcellularLocation>
</comment>
<accession>A0AB39H7F7</accession>
<reference evidence="3" key="1">
    <citation type="submission" date="2024-07" db="EMBL/GenBank/DDBJ databases">
        <title>Genome Analysis of a Potential Novel Vibrio Species Secreting pH- and Thermo-stable Alginate Lyase and its Application in Producing Alginate Oligosaccharides.</title>
        <authorList>
            <person name="Huang H."/>
            <person name="Bao K."/>
        </authorList>
    </citation>
    <scope>NUCLEOTIDE SEQUENCE</scope>
    <source>
        <strain evidence="3">HB236076</strain>
    </source>
</reference>
<organism evidence="3">
    <name type="scientific">Vibrio sp. HB236076</name>
    <dbReference type="NCBI Taxonomy" id="3232307"/>
    <lineage>
        <taxon>Bacteria</taxon>
        <taxon>Pseudomonadati</taxon>
        <taxon>Pseudomonadota</taxon>
        <taxon>Gammaproteobacteria</taxon>
        <taxon>Vibrionales</taxon>
        <taxon>Vibrionaceae</taxon>
        <taxon>Vibrio</taxon>
    </lineage>
</organism>
<name>A0AB39H7F7_9VIBR</name>
<evidence type="ECO:0000259" key="2">
    <source>
        <dbReference type="Pfam" id="PF05065"/>
    </source>
</evidence>
<dbReference type="NCBIfam" id="TIGR01554">
    <property type="entry name" value="major_cap_HK97"/>
    <property type="match status" value="1"/>
</dbReference>
<dbReference type="AlphaFoldDB" id="A0AB39H7F7"/>
<dbReference type="SUPFAM" id="SSF56563">
    <property type="entry name" value="Major capsid protein gp5"/>
    <property type="match status" value="1"/>
</dbReference>
<evidence type="ECO:0000256" key="1">
    <source>
        <dbReference type="ARBA" id="ARBA00004328"/>
    </source>
</evidence>
<feature type="domain" description="Phage capsid-like C-terminal" evidence="2">
    <location>
        <begin position="82"/>
        <end position="390"/>
    </location>
</feature>
<proteinExistence type="predicted"/>
<dbReference type="EMBL" id="CP162601">
    <property type="protein sequence ID" value="XDK23944.1"/>
    <property type="molecule type" value="Genomic_DNA"/>
</dbReference>
<dbReference type="RefSeq" id="WP_306099986.1">
    <property type="nucleotide sequence ID" value="NZ_CP162601.1"/>
</dbReference>
<dbReference type="InterPro" id="IPR054612">
    <property type="entry name" value="Phage_capsid-like_C"/>
</dbReference>
<gene>
    <name evidence="3" type="ORF">AB0763_06765</name>
</gene>
<dbReference type="Pfam" id="PF05065">
    <property type="entry name" value="Phage_capsid"/>
    <property type="match status" value="1"/>
</dbReference>
<dbReference type="InterPro" id="IPR024455">
    <property type="entry name" value="Phage_capsid"/>
</dbReference>